<protein>
    <submittedName>
        <fullName evidence="2">Uncharacterized protein</fullName>
    </submittedName>
</protein>
<dbReference type="GeneID" id="54481411"/>
<evidence type="ECO:0000313" key="3">
    <source>
        <dbReference type="Proteomes" id="UP000799437"/>
    </source>
</evidence>
<dbReference type="AlphaFoldDB" id="A0A6A6VS98"/>
<keyword evidence="3" id="KW-1185">Reference proteome</keyword>
<name>A0A6A6VS98_9PEZI</name>
<reference evidence="2" key="1">
    <citation type="journal article" date="2020" name="Stud. Mycol.">
        <title>101 Dothideomycetes genomes: a test case for predicting lifestyles and emergence of pathogens.</title>
        <authorList>
            <person name="Haridas S."/>
            <person name="Albert R."/>
            <person name="Binder M."/>
            <person name="Bloem J."/>
            <person name="Labutti K."/>
            <person name="Salamov A."/>
            <person name="Andreopoulos B."/>
            <person name="Baker S."/>
            <person name="Barry K."/>
            <person name="Bills G."/>
            <person name="Bluhm B."/>
            <person name="Cannon C."/>
            <person name="Castanera R."/>
            <person name="Culley D."/>
            <person name="Daum C."/>
            <person name="Ezra D."/>
            <person name="Gonzalez J."/>
            <person name="Henrissat B."/>
            <person name="Kuo A."/>
            <person name="Liang C."/>
            <person name="Lipzen A."/>
            <person name="Lutzoni F."/>
            <person name="Magnuson J."/>
            <person name="Mondo S."/>
            <person name="Nolan M."/>
            <person name="Ohm R."/>
            <person name="Pangilinan J."/>
            <person name="Park H.-J."/>
            <person name="Ramirez L."/>
            <person name="Alfaro M."/>
            <person name="Sun H."/>
            <person name="Tritt A."/>
            <person name="Yoshinaga Y."/>
            <person name="Zwiers L.-H."/>
            <person name="Turgeon B."/>
            <person name="Goodwin S."/>
            <person name="Spatafora J."/>
            <person name="Crous P."/>
            <person name="Grigoriev I."/>
        </authorList>
    </citation>
    <scope>NUCLEOTIDE SEQUENCE</scope>
    <source>
        <strain evidence="2">CBS 121739</strain>
    </source>
</reference>
<sequence length="77" mass="8755">MHPRHHGTMYGMLSSRYIVERLRRDIGGILKTCVISALVIITVVMLKSVEIRMKNSVIFSTPIDKPMDVTLHFLLCA</sequence>
<keyword evidence="1" id="KW-0472">Membrane</keyword>
<dbReference type="RefSeq" id="XP_033595085.1">
    <property type="nucleotide sequence ID" value="XM_033740357.1"/>
</dbReference>
<feature type="transmembrane region" description="Helical" evidence="1">
    <location>
        <begin position="26"/>
        <end position="46"/>
    </location>
</feature>
<accession>A0A6A6VS98</accession>
<dbReference type="EMBL" id="ML996603">
    <property type="protein sequence ID" value="KAF2752634.1"/>
    <property type="molecule type" value="Genomic_DNA"/>
</dbReference>
<proteinExistence type="predicted"/>
<organism evidence="2 3">
    <name type="scientific">Pseudovirgaria hyperparasitica</name>
    <dbReference type="NCBI Taxonomy" id="470096"/>
    <lineage>
        <taxon>Eukaryota</taxon>
        <taxon>Fungi</taxon>
        <taxon>Dikarya</taxon>
        <taxon>Ascomycota</taxon>
        <taxon>Pezizomycotina</taxon>
        <taxon>Dothideomycetes</taxon>
        <taxon>Dothideomycetes incertae sedis</taxon>
        <taxon>Acrospermales</taxon>
        <taxon>Acrospermaceae</taxon>
        <taxon>Pseudovirgaria</taxon>
    </lineage>
</organism>
<keyword evidence="1" id="KW-1133">Transmembrane helix</keyword>
<dbReference type="Proteomes" id="UP000799437">
    <property type="component" value="Unassembled WGS sequence"/>
</dbReference>
<gene>
    <name evidence="2" type="ORF">EJ05DRAFT_271131</name>
</gene>
<evidence type="ECO:0000256" key="1">
    <source>
        <dbReference type="SAM" id="Phobius"/>
    </source>
</evidence>
<keyword evidence="1" id="KW-0812">Transmembrane</keyword>
<evidence type="ECO:0000313" key="2">
    <source>
        <dbReference type="EMBL" id="KAF2752634.1"/>
    </source>
</evidence>